<keyword evidence="2" id="KW-1185">Reference proteome</keyword>
<keyword evidence="1" id="KW-0251">Elongation factor</keyword>
<gene>
    <name evidence="1" type="ORF">JCM21738_1076</name>
</gene>
<organism evidence="1 2">
    <name type="scientific">Mesobacillus boroniphilus JCM 21738</name>
    <dbReference type="NCBI Taxonomy" id="1294265"/>
    <lineage>
        <taxon>Bacteria</taxon>
        <taxon>Bacillati</taxon>
        <taxon>Bacillota</taxon>
        <taxon>Bacilli</taxon>
        <taxon>Bacillales</taxon>
        <taxon>Bacillaceae</taxon>
        <taxon>Mesobacillus</taxon>
    </lineage>
</organism>
<dbReference type="AlphaFoldDB" id="W4RJQ0"/>
<evidence type="ECO:0000313" key="1">
    <source>
        <dbReference type="EMBL" id="GAE44367.1"/>
    </source>
</evidence>
<proteinExistence type="predicted"/>
<reference evidence="1 2" key="1">
    <citation type="submission" date="2013-12" db="EMBL/GenBank/DDBJ databases">
        <title>NBRP : Genome information of microbial organism related human and environment.</title>
        <authorList>
            <person name="Hattori M."/>
            <person name="Oshima K."/>
            <person name="Inaba H."/>
            <person name="Suda W."/>
            <person name="Sakamoto M."/>
            <person name="Iino T."/>
            <person name="Kitahara M."/>
            <person name="Oshida Y."/>
            <person name="Iida T."/>
            <person name="Kudo T."/>
            <person name="Itoh T."/>
            <person name="Ahmed I."/>
            <person name="Ohkuma M."/>
        </authorList>
    </citation>
    <scope>NUCLEOTIDE SEQUENCE [LARGE SCALE GENOMIC DNA]</scope>
    <source>
        <strain evidence="1 2">JCM 21738</strain>
    </source>
</reference>
<dbReference type="Proteomes" id="UP000018949">
    <property type="component" value="Unassembled WGS sequence"/>
</dbReference>
<name>W4RJQ0_9BACI</name>
<comment type="caution">
    <text evidence="1">The sequence shown here is derived from an EMBL/GenBank/DDBJ whole genome shotgun (WGS) entry which is preliminary data.</text>
</comment>
<dbReference type="EMBL" id="BAUW01000008">
    <property type="protein sequence ID" value="GAE44367.1"/>
    <property type="molecule type" value="Genomic_DNA"/>
</dbReference>
<protein>
    <submittedName>
        <fullName evidence="1">Selenocysteine-specific translation elongation factor</fullName>
    </submittedName>
</protein>
<accession>W4RJQ0</accession>
<sequence>MDTDRLKEEKERQISIELALRHYMKMKNCKFQSLTYQAMSALSGK</sequence>
<keyword evidence="1" id="KW-0648">Protein biosynthesis</keyword>
<evidence type="ECO:0000313" key="2">
    <source>
        <dbReference type="Proteomes" id="UP000018949"/>
    </source>
</evidence>
<dbReference type="GO" id="GO:0003746">
    <property type="term" value="F:translation elongation factor activity"/>
    <property type="evidence" value="ECO:0007669"/>
    <property type="project" value="UniProtKB-KW"/>
</dbReference>